<organism evidence="7 8">
    <name type="scientific">Entomortierella parvispora</name>
    <dbReference type="NCBI Taxonomy" id="205924"/>
    <lineage>
        <taxon>Eukaryota</taxon>
        <taxon>Fungi</taxon>
        <taxon>Fungi incertae sedis</taxon>
        <taxon>Mucoromycota</taxon>
        <taxon>Mortierellomycotina</taxon>
        <taxon>Mortierellomycetes</taxon>
        <taxon>Mortierellales</taxon>
        <taxon>Mortierellaceae</taxon>
        <taxon>Entomortierella</taxon>
    </lineage>
</organism>
<dbReference type="GO" id="GO:0005516">
    <property type="term" value="F:calmodulin binding"/>
    <property type="evidence" value="ECO:0007669"/>
    <property type="project" value="UniProtKB-KW"/>
</dbReference>
<dbReference type="GO" id="GO:0051295">
    <property type="term" value="P:establishment of meiotic spindle localization"/>
    <property type="evidence" value="ECO:0007669"/>
    <property type="project" value="TreeGrafter"/>
</dbReference>
<reference evidence="7" key="2">
    <citation type="journal article" date="2022" name="Microbiol. Resour. Announc.">
        <title>Whole-Genome Sequence of Entomortierella parvispora E1425, a Mucoromycotan Fungus Associated with Burkholderiaceae-Related Endosymbiotic Bacteria.</title>
        <authorList>
            <person name="Herlambang A."/>
            <person name="Guo Y."/>
            <person name="Takashima Y."/>
            <person name="Narisawa K."/>
            <person name="Ohta H."/>
            <person name="Nishizawa T."/>
        </authorList>
    </citation>
    <scope>NUCLEOTIDE SEQUENCE</scope>
    <source>
        <strain evidence="7">E1425</strain>
    </source>
</reference>
<dbReference type="EMBL" id="BQFW01000008">
    <property type="protein sequence ID" value="GJJ73370.1"/>
    <property type="molecule type" value="Genomic_DNA"/>
</dbReference>
<feature type="region of interest" description="Disordered" evidence="6">
    <location>
        <begin position="212"/>
        <end position="275"/>
    </location>
</feature>
<feature type="compositionally biased region" description="Polar residues" evidence="6">
    <location>
        <begin position="75"/>
        <end position="103"/>
    </location>
</feature>
<dbReference type="Pfam" id="PF00612">
    <property type="entry name" value="IQ"/>
    <property type="match status" value="3"/>
</dbReference>
<comment type="subcellular location">
    <subcellularLocation>
        <location evidence="1">Cytoplasm</location>
    </subcellularLocation>
</comment>
<feature type="compositionally biased region" description="Basic and acidic residues" evidence="6">
    <location>
        <begin position="258"/>
        <end position="273"/>
    </location>
</feature>
<feature type="coiled-coil region" evidence="5">
    <location>
        <begin position="525"/>
        <end position="588"/>
    </location>
</feature>
<feature type="compositionally biased region" description="Polar residues" evidence="6">
    <location>
        <begin position="655"/>
        <end position="696"/>
    </location>
</feature>
<keyword evidence="2" id="KW-0963">Cytoplasm</keyword>
<evidence type="ECO:0000256" key="6">
    <source>
        <dbReference type="SAM" id="MobiDB-lite"/>
    </source>
</evidence>
<dbReference type="OrthoDB" id="252964at2759"/>
<dbReference type="Proteomes" id="UP000827284">
    <property type="component" value="Unassembled WGS sequence"/>
</dbReference>
<feature type="region of interest" description="Disordered" evidence="6">
    <location>
        <begin position="1"/>
        <end position="103"/>
    </location>
</feature>
<dbReference type="SMART" id="SM00015">
    <property type="entry name" value="IQ"/>
    <property type="match status" value="3"/>
</dbReference>
<feature type="compositionally biased region" description="Basic and acidic residues" evidence="6">
    <location>
        <begin position="158"/>
        <end position="167"/>
    </location>
</feature>
<dbReference type="PROSITE" id="PS50096">
    <property type="entry name" value="IQ"/>
    <property type="match status" value="3"/>
</dbReference>
<keyword evidence="4" id="KW-0112">Calmodulin-binding</keyword>
<keyword evidence="3" id="KW-0677">Repeat</keyword>
<dbReference type="InterPro" id="IPR000048">
    <property type="entry name" value="IQ_motif_EF-hand-BS"/>
</dbReference>
<dbReference type="GO" id="GO:0007051">
    <property type="term" value="P:spindle organization"/>
    <property type="evidence" value="ECO:0007669"/>
    <property type="project" value="TreeGrafter"/>
</dbReference>
<evidence type="ECO:0000256" key="5">
    <source>
        <dbReference type="SAM" id="Coils"/>
    </source>
</evidence>
<feature type="compositionally biased region" description="Basic and acidic residues" evidence="6">
    <location>
        <begin position="638"/>
        <end position="649"/>
    </location>
</feature>
<evidence type="ECO:0008006" key="9">
    <source>
        <dbReference type="Google" id="ProtNLM"/>
    </source>
</evidence>
<reference evidence="7" key="1">
    <citation type="submission" date="2021-11" db="EMBL/GenBank/DDBJ databases">
        <authorList>
            <person name="Herlambang A."/>
            <person name="Guo Y."/>
            <person name="Takashima Y."/>
            <person name="Nishizawa T."/>
        </authorList>
    </citation>
    <scope>NUCLEOTIDE SEQUENCE</scope>
    <source>
        <strain evidence="7">E1425</strain>
    </source>
</reference>
<gene>
    <name evidence="7" type="ORF">EMPS_05728</name>
</gene>
<dbReference type="CDD" id="cd23766">
    <property type="entry name" value="IQCG"/>
    <property type="match status" value="1"/>
</dbReference>
<dbReference type="GO" id="GO:0000922">
    <property type="term" value="C:spindle pole"/>
    <property type="evidence" value="ECO:0007669"/>
    <property type="project" value="TreeGrafter"/>
</dbReference>
<evidence type="ECO:0000256" key="4">
    <source>
        <dbReference type="ARBA" id="ARBA00022860"/>
    </source>
</evidence>
<dbReference type="AlphaFoldDB" id="A0A9P3HBA3"/>
<dbReference type="Gene3D" id="1.20.5.190">
    <property type="match status" value="1"/>
</dbReference>
<feature type="compositionally biased region" description="Polar residues" evidence="6">
    <location>
        <begin position="37"/>
        <end position="46"/>
    </location>
</feature>
<dbReference type="CDD" id="cd23767">
    <property type="entry name" value="IQCD"/>
    <property type="match status" value="1"/>
</dbReference>
<feature type="compositionally biased region" description="Acidic residues" evidence="6">
    <location>
        <begin position="604"/>
        <end position="622"/>
    </location>
</feature>
<evidence type="ECO:0000256" key="1">
    <source>
        <dbReference type="ARBA" id="ARBA00004496"/>
    </source>
</evidence>
<dbReference type="PANTHER" id="PTHR22706:SF1">
    <property type="entry name" value="ASSEMBLY FACTOR FOR SPINDLE MICROTUBULES"/>
    <property type="match status" value="1"/>
</dbReference>
<dbReference type="PANTHER" id="PTHR22706">
    <property type="entry name" value="ASSEMBLY FACTOR FOR SPINDLE MICROTUBULES"/>
    <property type="match status" value="1"/>
</dbReference>
<dbReference type="GO" id="GO:0000278">
    <property type="term" value="P:mitotic cell cycle"/>
    <property type="evidence" value="ECO:0007669"/>
    <property type="project" value="TreeGrafter"/>
</dbReference>
<feature type="compositionally biased region" description="Polar residues" evidence="6">
    <location>
        <begin position="233"/>
        <end position="257"/>
    </location>
</feature>
<sequence length="852" mass="94935">MSSRIKGLFSSKKKKDERNGSSSTRPHSKEIFAGVGSNHTSTSSLAPSKPRPESVASLASSSSALDMFHQREQLQQRQTPTPSPTAPSLDTLSTQQQHSVTLSTVSKGSFTSLATTKDCDAMTSDSRVEDLDITVQPIKPGNVGTLPPSPPLSQQHLPEPDMERKQESIQGQSEPAPRTPPTGDMIGHGNDSATEKGSLAAETTQTQHLLVAGTTNGNGNSNGNSNGIGNGSLNANRSFNQGNHSFSTRDPFGNSSLRYEKDESRISQHRDGSFGEQRSYVQDNQLNEDGIYLNSTTEFFPVEDQDEQVYLEQYSEEGDEFPVLIHKVSKLQKQVREMRKFMRGLVQLQVEQYEPATIMIQAWWRGCLVRRELKKQKVFSWHRNPARNVKKFKYLTRTDLLQSCERISAPKPSILVTADLGAEKEMIAVIKLQAVFRSQLVQRRVRAHKDGNRAATVIQSRWRGYRTRTLDTRLGVEQLRFRNLKIQKAFGRVSIKLQYLQGRILGLEENSLPLHEAQELIHKEIEDMADQIDGLKQDLEQGLKQLDEQMSEEREQSTIEMKALTDRIQKLEDDLGSIRNSNSKIERRVKSLSLEVPGAQLETDVSEQDDDDDDEYEVQYDEDGNRIEKPPSRKAKRRESLLDQQRRQAAEAGSRRSSQTHPIIDSTVSGSPTQLVESPTSMQQQQHRGSVSSVHSQGAPRPRSISSHSQPSPGQTFPRAFPASFSPTFSNAQAVPENGAFPAGVRPHSIPYPGASNSSNNPPRPLTMDPNQLFRFHPTANQYIPVSPSSASAGATSYPGLPTPDPKKYVSMDDFEYMQAEVDTLRINNDRLEGMVHELTMRLNAMAAKLGS</sequence>
<proteinExistence type="predicted"/>
<feature type="compositionally biased region" description="Low complexity" evidence="6">
    <location>
        <begin position="54"/>
        <end position="65"/>
    </location>
</feature>
<feature type="compositionally biased region" description="Low complexity" evidence="6">
    <location>
        <begin position="213"/>
        <end position="227"/>
    </location>
</feature>
<keyword evidence="5" id="KW-0175">Coiled coil</keyword>
<accession>A0A9P3HBA3</accession>
<protein>
    <recommendedName>
        <fullName evidence="9">IQ domain-containing protein</fullName>
    </recommendedName>
</protein>
<evidence type="ECO:0000256" key="2">
    <source>
        <dbReference type="ARBA" id="ARBA00022490"/>
    </source>
</evidence>
<evidence type="ECO:0000313" key="8">
    <source>
        <dbReference type="Proteomes" id="UP000827284"/>
    </source>
</evidence>
<feature type="compositionally biased region" description="Polar residues" evidence="6">
    <location>
        <begin position="704"/>
        <end position="715"/>
    </location>
</feature>
<keyword evidence="8" id="KW-1185">Reference proteome</keyword>
<feature type="region of interest" description="Disordered" evidence="6">
    <location>
        <begin position="137"/>
        <end position="198"/>
    </location>
</feature>
<dbReference type="InterPro" id="IPR051185">
    <property type="entry name" value="ASPM"/>
</dbReference>
<comment type="caution">
    <text evidence="7">The sequence shown here is derived from an EMBL/GenBank/DDBJ whole genome shotgun (WGS) entry which is preliminary data.</text>
</comment>
<evidence type="ECO:0000313" key="7">
    <source>
        <dbReference type="EMBL" id="GJJ73370.1"/>
    </source>
</evidence>
<feature type="region of interest" description="Disordered" evidence="6">
    <location>
        <begin position="598"/>
        <end position="766"/>
    </location>
</feature>
<evidence type="ECO:0000256" key="3">
    <source>
        <dbReference type="ARBA" id="ARBA00022737"/>
    </source>
</evidence>
<name>A0A9P3HBA3_9FUNG</name>
<dbReference type="GO" id="GO:0005737">
    <property type="term" value="C:cytoplasm"/>
    <property type="evidence" value="ECO:0007669"/>
    <property type="project" value="UniProtKB-SubCell"/>
</dbReference>